<accession>A0A1I0HWI8</accession>
<feature type="transmembrane region" description="Helical" evidence="1">
    <location>
        <begin position="16"/>
        <end position="33"/>
    </location>
</feature>
<keyword evidence="1" id="KW-0472">Membrane</keyword>
<evidence type="ECO:0000313" key="3">
    <source>
        <dbReference type="Proteomes" id="UP000199308"/>
    </source>
</evidence>
<dbReference type="EMBL" id="FOHK01000019">
    <property type="protein sequence ID" value="SET88618.1"/>
    <property type="molecule type" value="Genomic_DNA"/>
</dbReference>
<keyword evidence="1" id="KW-1133">Transmembrane helix</keyword>
<reference evidence="2 3" key="1">
    <citation type="submission" date="2016-10" db="EMBL/GenBank/DDBJ databases">
        <authorList>
            <person name="de Groot N.N."/>
        </authorList>
    </citation>
    <scope>NUCLEOTIDE SEQUENCE [LARGE SCALE GENOMIC DNA]</scope>
    <source>
        <strain evidence="2 3">DSM 19706</strain>
    </source>
</reference>
<dbReference type="STRING" id="349064.SAMN05660429_02964"/>
<sequence length="100" mass="11499">MNRYNRNKKYDETKKKTLWLIPVAILLAFSLYNYGSLNLAFSCLIALLSLGVIALVVQISLGINLKLLKTRFGEYDKTINSRKYNFALSFCFVALILNVW</sequence>
<protein>
    <submittedName>
        <fullName evidence="2">Uncharacterized protein</fullName>
    </submittedName>
</protein>
<feature type="transmembrane region" description="Helical" evidence="1">
    <location>
        <begin position="39"/>
        <end position="63"/>
    </location>
</feature>
<dbReference type="AlphaFoldDB" id="A0A1I0HWI8"/>
<evidence type="ECO:0000313" key="2">
    <source>
        <dbReference type="EMBL" id="SET88618.1"/>
    </source>
</evidence>
<keyword evidence="1" id="KW-0812">Transmembrane</keyword>
<proteinExistence type="predicted"/>
<gene>
    <name evidence="2" type="ORF">SAMN05660429_02964</name>
</gene>
<organism evidence="2 3">
    <name type="scientific">Thalassotalea agarivorans</name>
    <name type="common">Thalassomonas agarivorans</name>
    <dbReference type="NCBI Taxonomy" id="349064"/>
    <lineage>
        <taxon>Bacteria</taxon>
        <taxon>Pseudomonadati</taxon>
        <taxon>Pseudomonadota</taxon>
        <taxon>Gammaproteobacteria</taxon>
        <taxon>Alteromonadales</taxon>
        <taxon>Colwelliaceae</taxon>
        <taxon>Thalassotalea</taxon>
    </lineage>
</organism>
<evidence type="ECO:0000256" key="1">
    <source>
        <dbReference type="SAM" id="Phobius"/>
    </source>
</evidence>
<name>A0A1I0HWI8_THASX</name>
<keyword evidence="3" id="KW-1185">Reference proteome</keyword>
<dbReference type="Proteomes" id="UP000199308">
    <property type="component" value="Unassembled WGS sequence"/>
</dbReference>
<feature type="transmembrane region" description="Helical" evidence="1">
    <location>
        <begin position="84"/>
        <end position="99"/>
    </location>
</feature>